<dbReference type="GO" id="GO:0000976">
    <property type="term" value="F:transcription cis-regulatory region binding"/>
    <property type="evidence" value="ECO:0007669"/>
    <property type="project" value="TreeGrafter"/>
</dbReference>
<dbReference type="Pfam" id="PF12833">
    <property type="entry name" value="HTH_18"/>
    <property type="match status" value="1"/>
</dbReference>
<evidence type="ECO:0000313" key="5">
    <source>
        <dbReference type="EMBL" id="QOV89026.1"/>
    </source>
</evidence>
<gene>
    <name evidence="5" type="ORF">IPV69_22825</name>
</gene>
<dbReference type="SMART" id="SM00342">
    <property type="entry name" value="HTH_ARAC"/>
    <property type="match status" value="1"/>
</dbReference>
<keyword evidence="6" id="KW-1185">Reference proteome</keyword>
<dbReference type="InterPro" id="IPR028082">
    <property type="entry name" value="Peripla_BP_I"/>
</dbReference>
<keyword evidence="1" id="KW-0805">Transcription regulation</keyword>
<dbReference type="Proteomes" id="UP000593765">
    <property type="component" value="Chromosome"/>
</dbReference>
<sequence length="382" mass="41396">MAESPKRVGIVVSPTNIFCRQVVHSVAAVGAKAGWEWLLAPTEGLPLLTDPDSTLDGVIGHLEGVPSSDLLFGPNVPVVDFSSSSVESETRRVTSDDMAVGRLAAAYLLSLGLTHYGYLGWRGRDDSSLREQGFLQTLVAAGFPCESFLWPAVGNATEQAQEPSAELVRWVSRLKKPVGVFATNDRRAVQMLAACRKLGIAVPESVAILGVENDEMFCELANPSISSIALSTQRIGYEAARMLERMMRTRQQKETRLLIPPAGVVPRASTRRTPIIDPDVAAAVRYIAMHVQDNIQVADVLHEVLVSRRSLDQRFLKALGRTPAQEISRAQLEVAKQALSQTGGSMDVVAAMAGFKNAKQLGATFRSSTGMTPTAYRQQSRI</sequence>
<evidence type="ECO:0000256" key="3">
    <source>
        <dbReference type="ARBA" id="ARBA00023163"/>
    </source>
</evidence>
<dbReference type="Gene3D" id="3.40.50.2300">
    <property type="match status" value="2"/>
</dbReference>
<dbReference type="InterPro" id="IPR018060">
    <property type="entry name" value="HTH_AraC"/>
</dbReference>
<keyword evidence="2 5" id="KW-0238">DNA-binding</keyword>
<evidence type="ECO:0000259" key="4">
    <source>
        <dbReference type="PROSITE" id="PS01124"/>
    </source>
</evidence>
<organism evidence="5 6">
    <name type="scientific">Humisphaera borealis</name>
    <dbReference type="NCBI Taxonomy" id="2807512"/>
    <lineage>
        <taxon>Bacteria</taxon>
        <taxon>Pseudomonadati</taxon>
        <taxon>Planctomycetota</taxon>
        <taxon>Phycisphaerae</taxon>
        <taxon>Tepidisphaerales</taxon>
        <taxon>Tepidisphaeraceae</taxon>
        <taxon>Humisphaera</taxon>
    </lineage>
</organism>
<dbReference type="SUPFAM" id="SSF46689">
    <property type="entry name" value="Homeodomain-like"/>
    <property type="match status" value="1"/>
</dbReference>
<dbReference type="PROSITE" id="PS01124">
    <property type="entry name" value="HTH_ARAC_FAMILY_2"/>
    <property type="match status" value="1"/>
</dbReference>
<dbReference type="InterPro" id="IPR009057">
    <property type="entry name" value="Homeodomain-like_sf"/>
</dbReference>
<dbReference type="KEGG" id="hbs:IPV69_22825"/>
<proteinExistence type="predicted"/>
<protein>
    <submittedName>
        <fullName evidence="5">DNA-binding transcriptional regulator</fullName>
    </submittedName>
</protein>
<evidence type="ECO:0000313" key="6">
    <source>
        <dbReference type="Proteomes" id="UP000593765"/>
    </source>
</evidence>
<dbReference type="CDD" id="cd01543">
    <property type="entry name" value="PBP1_XylR"/>
    <property type="match status" value="1"/>
</dbReference>
<evidence type="ECO:0000256" key="1">
    <source>
        <dbReference type="ARBA" id="ARBA00023015"/>
    </source>
</evidence>
<dbReference type="PANTHER" id="PTHR30146">
    <property type="entry name" value="LACI-RELATED TRANSCRIPTIONAL REPRESSOR"/>
    <property type="match status" value="1"/>
</dbReference>
<dbReference type="GO" id="GO:0003700">
    <property type="term" value="F:DNA-binding transcription factor activity"/>
    <property type="evidence" value="ECO:0007669"/>
    <property type="project" value="InterPro"/>
</dbReference>
<dbReference type="SUPFAM" id="SSF53822">
    <property type="entry name" value="Periplasmic binding protein-like I"/>
    <property type="match status" value="1"/>
</dbReference>
<reference evidence="5 6" key="1">
    <citation type="submission" date="2020-10" db="EMBL/GenBank/DDBJ databases">
        <title>Wide distribution of Phycisphaera-like planctomycetes from WD2101 soil group in peatlands and genome analysis of the first cultivated representative.</title>
        <authorList>
            <person name="Dedysh S.N."/>
            <person name="Beletsky A.V."/>
            <person name="Ivanova A."/>
            <person name="Kulichevskaya I.S."/>
            <person name="Suzina N.E."/>
            <person name="Philippov D.A."/>
            <person name="Rakitin A.L."/>
            <person name="Mardanov A.V."/>
            <person name="Ravin N.V."/>
        </authorList>
    </citation>
    <scope>NUCLEOTIDE SEQUENCE [LARGE SCALE GENOMIC DNA]</scope>
    <source>
        <strain evidence="5 6">M1803</strain>
    </source>
</reference>
<dbReference type="InterPro" id="IPR018062">
    <property type="entry name" value="HTH_AraC-typ_CS"/>
</dbReference>
<evidence type="ECO:0000256" key="2">
    <source>
        <dbReference type="ARBA" id="ARBA00023125"/>
    </source>
</evidence>
<dbReference type="AlphaFoldDB" id="A0A7M2WU68"/>
<dbReference type="Gene3D" id="1.10.10.60">
    <property type="entry name" value="Homeodomain-like"/>
    <property type="match status" value="1"/>
</dbReference>
<dbReference type="InterPro" id="IPR046335">
    <property type="entry name" value="LacI/GalR-like_sensor"/>
</dbReference>
<name>A0A7M2WU68_9BACT</name>
<dbReference type="EMBL" id="CP063458">
    <property type="protein sequence ID" value="QOV89026.1"/>
    <property type="molecule type" value="Genomic_DNA"/>
</dbReference>
<dbReference type="PROSITE" id="PS00041">
    <property type="entry name" value="HTH_ARAC_FAMILY_1"/>
    <property type="match status" value="1"/>
</dbReference>
<dbReference type="Pfam" id="PF13377">
    <property type="entry name" value="Peripla_BP_3"/>
    <property type="match status" value="1"/>
</dbReference>
<accession>A0A7M2WU68</accession>
<dbReference type="PANTHER" id="PTHR30146:SF24">
    <property type="entry name" value="XYLOSE OPERON REGULATORY PROTEIN"/>
    <property type="match status" value="1"/>
</dbReference>
<keyword evidence="3" id="KW-0804">Transcription</keyword>
<feature type="domain" description="HTH araC/xylS-type" evidence="4">
    <location>
        <begin position="281"/>
        <end position="379"/>
    </location>
</feature>
<dbReference type="RefSeq" id="WP_206292039.1">
    <property type="nucleotide sequence ID" value="NZ_CP063458.1"/>
</dbReference>